<evidence type="ECO:0000313" key="11">
    <source>
        <dbReference type="Proteomes" id="UP000886520"/>
    </source>
</evidence>
<dbReference type="PANTHER" id="PTHR15970:SF2">
    <property type="entry name" value="ELL-ASSOCIATED FACTOR EAF"/>
    <property type="match status" value="1"/>
</dbReference>
<reference evidence="10" key="1">
    <citation type="submission" date="2021-01" db="EMBL/GenBank/DDBJ databases">
        <title>Adiantum capillus-veneris genome.</title>
        <authorList>
            <person name="Fang Y."/>
            <person name="Liao Q."/>
        </authorList>
    </citation>
    <scope>NUCLEOTIDE SEQUENCE</scope>
    <source>
        <strain evidence="10">H3</strain>
        <tissue evidence="10">Leaf</tissue>
    </source>
</reference>
<evidence type="ECO:0000259" key="9">
    <source>
        <dbReference type="Pfam" id="PF09816"/>
    </source>
</evidence>
<dbReference type="EMBL" id="JABFUD020000003">
    <property type="protein sequence ID" value="KAI5082252.1"/>
    <property type="molecule type" value="Genomic_DNA"/>
</dbReference>
<dbReference type="InterPro" id="IPR027093">
    <property type="entry name" value="EAF_fam"/>
</dbReference>
<feature type="domain" description="Transcription elongation factor Eaf N-terminal" evidence="9">
    <location>
        <begin position="14"/>
        <end position="112"/>
    </location>
</feature>
<evidence type="ECO:0000256" key="3">
    <source>
        <dbReference type="ARBA" id="ARBA00022553"/>
    </source>
</evidence>
<keyword evidence="6" id="KW-0804">Transcription</keyword>
<sequence length="400" mass="43313">MKEPGSAPPAEQWFPLTLGSTLRDPSPSSRFYSLRYEFKPASIDTSRPGSLFKSTDNKVTVELCNNQAGRPKVSFQGNSEDCKELDAVIFFDGKSFRLERLHRAVKSLRHVRLPGESAASTNVNNIAGGTGSVAGSSVAEPVNSPGHQNGVGHVSAAAVNVEKINPLVQVEEITVGQTEASGDKKTNKRKADAPAAKAFKGRTPPQAESPLVGKVGEVQVEVETEIDERDRKATETPSQPDIKIDEEIVSDYEIEDVDVSEDEDGVNAAEALRAQAAVSRKQESSTAVDQGVMMKILQALGVTYNAYQKVLWSEDYAMIGLQSGFRGIVPLSFLGHILSFKSGFLVMDSTAVFVKLIGSKSGSLNLFGSWKTLIDCWLEAGTMIYNFSLYNSLAVVKWMS</sequence>
<dbReference type="OrthoDB" id="125903at2759"/>
<name>A0A9D4ZQP2_ADICA</name>
<keyword evidence="3" id="KW-0597">Phosphoprotein</keyword>
<accession>A0A9D4ZQP2</accession>
<keyword evidence="4" id="KW-0805">Transcription regulation</keyword>
<evidence type="ECO:0000256" key="6">
    <source>
        <dbReference type="ARBA" id="ARBA00023163"/>
    </source>
</evidence>
<feature type="compositionally biased region" description="Basic and acidic residues" evidence="8">
    <location>
        <begin position="181"/>
        <end position="192"/>
    </location>
</feature>
<proteinExistence type="inferred from homology"/>
<evidence type="ECO:0000256" key="2">
    <source>
        <dbReference type="ARBA" id="ARBA00007798"/>
    </source>
</evidence>
<dbReference type="GO" id="GO:0006368">
    <property type="term" value="P:transcription elongation by RNA polymerase II"/>
    <property type="evidence" value="ECO:0007669"/>
    <property type="project" value="InterPro"/>
</dbReference>
<dbReference type="AlphaFoldDB" id="A0A9D4ZQP2"/>
<comment type="caution">
    <text evidence="10">The sequence shown here is derived from an EMBL/GenBank/DDBJ whole genome shotgun (WGS) entry which is preliminary data.</text>
</comment>
<dbReference type="PANTHER" id="PTHR15970">
    <property type="entry name" value="ELL-ASSOCIATED FACTOR EAF"/>
    <property type="match status" value="1"/>
</dbReference>
<evidence type="ECO:0000256" key="4">
    <source>
        <dbReference type="ARBA" id="ARBA00023015"/>
    </source>
</evidence>
<evidence type="ECO:0000313" key="10">
    <source>
        <dbReference type="EMBL" id="KAI5082252.1"/>
    </source>
</evidence>
<evidence type="ECO:0000256" key="7">
    <source>
        <dbReference type="ARBA" id="ARBA00023242"/>
    </source>
</evidence>
<evidence type="ECO:0000256" key="1">
    <source>
        <dbReference type="ARBA" id="ARBA00004123"/>
    </source>
</evidence>
<keyword evidence="7" id="KW-0539">Nucleus</keyword>
<comment type="subcellular location">
    <subcellularLocation>
        <location evidence="1">Nucleus</location>
    </subcellularLocation>
</comment>
<dbReference type="Pfam" id="PF09816">
    <property type="entry name" value="EAF"/>
    <property type="match status" value="1"/>
</dbReference>
<keyword evidence="5" id="KW-0010">Activator</keyword>
<dbReference type="Proteomes" id="UP000886520">
    <property type="component" value="Chromosome 2"/>
</dbReference>
<comment type="similarity">
    <text evidence="2">Belongs to the EAF family.</text>
</comment>
<protein>
    <recommendedName>
        <fullName evidence="9">Transcription elongation factor Eaf N-terminal domain-containing protein</fullName>
    </recommendedName>
</protein>
<feature type="region of interest" description="Disordered" evidence="8">
    <location>
        <begin position="178"/>
        <end position="210"/>
    </location>
</feature>
<dbReference type="GO" id="GO:0032783">
    <property type="term" value="C:super elongation complex"/>
    <property type="evidence" value="ECO:0007669"/>
    <property type="project" value="InterPro"/>
</dbReference>
<dbReference type="InterPro" id="IPR019194">
    <property type="entry name" value="Tscrpt_elong_fac_Eaf_N"/>
</dbReference>
<organism evidence="10 11">
    <name type="scientific">Adiantum capillus-veneris</name>
    <name type="common">Maidenhair fern</name>
    <dbReference type="NCBI Taxonomy" id="13818"/>
    <lineage>
        <taxon>Eukaryota</taxon>
        <taxon>Viridiplantae</taxon>
        <taxon>Streptophyta</taxon>
        <taxon>Embryophyta</taxon>
        <taxon>Tracheophyta</taxon>
        <taxon>Polypodiopsida</taxon>
        <taxon>Polypodiidae</taxon>
        <taxon>Polypodiales</taxon>
        <taxon>Pteridineae</taxon>
        <taxon>Pteridaceae</taxon>
        <taxon>Vittarioideae</taxon>
        <taxon>Adiantum</taxon>
    </lineage>
</organism>
<evidence type="ECO:0000256" key="5">
    <source>
        <dbReference type="ARBA" id="ARBA00023159"/>
    </source>
</evidence>
<evidence type="ECO:0000256" key="8">
    <source>
        <dbReference type="SAM" id="MobiDB-lite"/>
    </source>
</evidence>
<dbReference type="GO" id="GO:0003711">
    <property type="term" value="F:transcription elongation factor activity"/>
    <property type="evidence" value="ECO:0007669"/>
    <property type="project" value="TreeGrafter"/>
</dbReference>
<keyword evidence="11" id="KW-1185">Reference proteome</keyword>
<gene>
    <name evidence="10" type="ORF">GOP47_0001995</name>
</gene>